<sequence>MTKALITGINGFTGRYLAIELQKSGYEVFGISHSNTAEIAGVKSIYTGDLNDTGQIVRIIQTVQPDVVVHLAAITFVAHGDIDAIYRTNVLGTRCLLEALVTAGDSIKAVLLASSANVYGNAQGGLLAETTPFAPANDYAVSKVAMEYVAQLYKSRLPITIVRPFNYTGAGQAEHFLIPKIVEHYAKHKAVIELGNLEVARDFSDVRTVASIYKRLLETPKSISDIFNVCSGKSYTLLEVINLMNKISGYNIEVRVNPDFVRANEVKILQGDRKQLENIMGSIEDIPLETTLRWMFDEAVARANKGC</sequence>
<proteinExistence type="predicted"/>
<evidence type="ECO:0000313" key="2">
    <source>
        <dbReference type="EMBL" id="SJM88973.1"/>
    </source>
</evidence>
<dbReference type="Proteomes" id="UP000195667">
    <property type="component" value="Unassembled WGS sequence"/>
</dbReference>
<dbReference type="PANTHER" id="PTHR43000">
    <property type="entry name" value="DTDP-D-GLUCOSE 4,6-DEHYDRATASE-RELATED"/>
    <property type="match status" value="1"/>
</dbReference>
<feature type="domain" description="NAD(P)-binding" evidence="1">
    <location>
        <begin position="5"/>
        <end position="292"/>
    </location>
</feature>
<reference evidence="3" key="1">
    <citation type="submission" date="2017-02" db="EMBL/GenBank/DDBJ databases">
        <authorList>
            <person name="Daims H."/>
        </authorList>
    </citation>
    <scope>NUCLEOTIDE SEQUENCE [LARGE SCALE GENOMIC DNA]</scope>
</reference>
<dbReference type="SUPFAM" id="SSF51735">
    <property type="entry name" value="NAD(P)-binding Rossmann-fold domains"/>
    <property type="match status" value="1"/>
</dbReference>
<dbReference type="InterPro" id="IPR036291">
    <property type="entry name" value="NAD(P)-bd_dom_sf"/>
</dbReference>
<dbReference type="RefSeq" id="WP_087141932.1">
    <property type="nucleotide sequence ID" value="NZ_FUKI01000001.1"/>
</dbReference>
<dbReference type="AlphaFoldDB" id="A0A1R4GYB6"/>
<accession>A0A1R4GYB6</accession>
<dbReference type="Gene3D" id="3.40.50.720">
    <property type="entry name" value="NAD(P)-binding Rossmann-like Domain"/>
    <property type="match status" value="1"/>
</dbReference>
<dbReference type="OrthoDB" id="9801056at2"/>
<dbReference type="InterPro" id="IPR016040">
    <property type="entry name" value="NAD(P)-bd_dom"/>
</dbReference>
<name>A0A1R4GYB6_9GAMM</name>
<evidence type="ECO:0000313" key="3">
    <source>
        <dbReference type="Proteomes" id="UP000195667"/>
    </source>
</evidence>
<dbReference type="EMBL" id="FUKI01000001">
    <property type="protein sequence ID" value="SJM88973.1"/>
    <property type="molecule type" value="Genomic_DNA"/>
</dbReference>
<evidence type="ECO:0000259" key="1">
    <source>
        <dbReference type="Pfam" id="PF16363"/>
    </source>
</evidence>
<dbReference type="Gene3D" id="3.90.25.10">
    <property type="entry name" value="UDP-galactose 4-epimerase, domain 1"/>
    <property type="match status" value="1"/>
</dbReference>
<dbReference type="Pfam" id="PF16363">
    <property type="entry name" value="GDP_Man_Dehyd"/>
    <property type="match status" value="1"/>
</dbReference>
<keyword evidence="3" id="KW-1185">Reference proteome</keyword>
<organism evidence="2 3">
    <name type="scientific">Crenothrix polyspora</name>
    <dbReference type="NCBI Taxonomy" id="360316"/>
    <lineage>
        <taxon>Bacteria</taxon>
        <taxon>Pseudomonadati</taxon>
        <taxon>Pseudomonadota</taxon>
        <taxon>Gammaproteobacteria</taxon>
        <taxon>Methylococcales</taxon>
        <taxon>Crenotrichaceae</taxon>
        <taxon>Crenothrix</taxon>
    </lineage>
</organism>
<gene>
    <name evidence="2" type="ORF">CRENPOLYSF1_10009</name>
</gene>
<protein>
    <submittedName>
        <fullName evidence="2">NAD-dependent epimerase/dehydratase</fullName>
    </submittedName>
</protein>